<gene>
    <name evidence="1" type="ORF">PISMIDRAFT_98825</name>
</gene>
<name>A0A0C9YH49_9AGAM</name>
<dbReference type="EMBL" id="KN833717">
    <property type="protein sequence ID" value="KIK24305.1"/>
    <property type="molecule type" value="Genomic_DNA"/>
</dbReference>
<protein>
    <submittedName>
        <fullName evidence="1">Uncharacterized protein</fullName>
    </submittedName>
</protein>
<dbReference type="Pfam" id="PF20414">
    <property type="entry name" value="DUF6698"/>
    <property type="match status" value="1"/>
</dbReference>
<sequence length="88" mass="10304">MKSIAPRAIAYTVVQVSMLWKYFAEGGRLNIKLQFALSSCMSWRIINEDFNYEAFYNNIASFFEDCYAEQEKAETAKLLLWWNQCVPS</sequence>
<dbReference type="AlphaFoldDB" id="A0A0C9YH49"/>
<accession>A0A0C9YH49</accession>
<evidence type="ECO:0000313" key="2">
    <source>
        <dbReference type="Proteomes" id="UP000054018"/>
    </source>
</evidence>
<reference evidence="2" key="2">
    <citation type="submission" date="2015-01" db="EMBL/GenBank/DDBJ databases">
        <title>Evolutionary Origins and Diversification of the Mycorrhizal Mutualists.</title>
        <authorList>
            <consortium name="DOE Joint Genome Institute"/>
            <consortium name="Mycorrhizal Genomics Consortium"/>
            <person name="Kohler A."/>
            <person name="Kuo A."/>
            <person name="Nagy L.G."/>
            <person name="Floudas D."/>
            <person name="Copeland A."/>
            <person name="Barry K.W."/>
            <person name="Cichocki N."/>
            <person name="Veneault-Fourrey C."/>
            <person name="LaButti K."/>
            <person name="Lindquist E.A."/>
            <person name="Lipzen A."/>
            <person name="Lundell T."/>
            <person name="Morin E."/>
            <person name="Murat C."/>
            <person name="Riley R."/>
            <person name="Ohm R."/>
            <person name="Sun H."/>
            <person name="Tunlid A."/>
            <person name="Henrissat B."/>
            <person name="Grigoriev I.V."/>
            <person name="Hibbett D.S."/>
            <person name="Martin F."/>
        </authorList>
    </citation>
    <scope>NUCLEOTIDE SEQUENCE [LARGE SCALE GENOMIC DNA]</scope>
    <source>
        <strain evidence="2">441</strain>
    </source>
</reference>
<dbReference type="Proteomes" id="UP000054018">
    <property type="component" value="Unassembled WGS sequence"/>
</dbReference>
<dbReference type="InterPro" id="IPR046521">
    <property type="entry name" value="DUF6698"/>
</dbReference>
<reference evidence="1 2" key="1">
    <citation type="submission" date="2014-04" db="EMBL/GenBank/DDBJ databases">
        <authorList>
            <consortium name="DOE Joint Genome Institute"/>
            <person name="Kuo A."/>
            <person name="Kohler A."/>
            <person name="Costa M.D."/>
            <person name="Nagy L.G."/>
            <person name="Floudas D."/>
            <person name="Copeland A."/>
            <person name="Barry K.W."/>
            <person name="Cichocki N."/>
            <person name="Veneault-Fourrey C."/>
            <person name="LaButti K."/>
            <person name="Lindquist E.A."/>
            <person name="Lipzen A."/>
            <person name="Lundell T."/>
            <person name="Morin E."/>
            <person name="Murat C."/>
            <person name="Sun H."/>
            <person name="Tunlid A."/>
            <person name="Henrissat B."/>
            <person name="Grigoriev I.V."/>
            <person name="Hibbett D.S."/>
            <person name="Martin F."/>
            <person name="Nordberg H.P."/>
            <person name="Cantor M.N."/>
            <person name="Hua S.X."/>
        </authorList>
    </citation>
    <scope>NUCLEOTIDE SEQUENCE [LARGE SCALE GENOMIC DNA]</scope>
    <source>
        <strain evidence="1 2">441</strain>
    </source>
</reference>
<dbReference type="HOGENOM" id="CLU_2498496_0_0_1"/>
<organism evidence="1 2">
    <name type="scientific">Pisolithus microcarpus 441</name>
    <dbReference type="NCBI Taxonomy" id="765257"/>
    <lineage>
        <taxon>Eukaryota</taxon>
        <taxon>Fungi</taxon>
        <taxon>Dikarya</taxon>
        <taxon>Basidiomycota</taxon>
        <taxon>Agaricomycotina</taxon>
        <taxon>Agaricomycetes</taxon>
        <taxon>Agaricomycetidae</taxon>
        <taxon>Boletales</taxon>
        <taxon>Sclerodermatineae</taxon>
        <taxon>Pisolithaceae</taxon>
        <taxon>Pisolithus</taxon>
    </lineage>
</organism>
<proteinExistence type="predicted"/>
<keyword evidence="2" id="KW-1185">Reference proteome</keyword>
<dbReference type="OrthoDB" id="3220614at2759"/>
<evidence type="ECO:0000313" key="1">
    <source>
        <dbReference type="EMBL" id="KIK24305.1"/>
    </source>
</evidence>